<organism evidence="1">
    <name type="scientific">Caulobacter sp. (strain K31)</name>
    <dbReference type="NCBI Taxonomy" id="366602"/>
    <lineage>
        <taxon>Bacteria</taxon>
        <taxon>Pseudomonadati</taxon>
        <taxon>Pseudomonadota</taxon>
        <taxon>Alphaproteobacteria</taxon>
        <taxon>Caulobacterales</taxon>
        <taxon>Caulobacteraceae</taxon>
        <taxon>Caulobacter</taxon>
    </lineage>
</organism>
<evidence type="ECO:0000313" key="1">
    <source>
        <dbReference type="EMBL" id="ABZ71796.1"/>
    </source>
</evidence>
<sequence length="196" mass="22457">MMATSQEAKLDGRRQRGQDNRARIVAAMLDIIRGGQFAPVAEEVAARADVGLRTVFRHFQDMESLYREMSVVIEAELIAVAQQPFRSIGWRDRLIELVERRTTAFEKIAPFRQASDAFRHRSSFLQADHARFVAALRAILLRELPAEFAQPPERVEILDLLLSYEAWSRLRHEQNLSPQLAREALQAGLGWMFEPS</sequence>
<name>B0SY49_CAUSK</name>
<gene>
    <name evidence="1" type="ordered locus">Caul_2669</name>
</gene>
<dbReference type="InterPro" id="IPR009057">
    <property type="entry name" value="Homeodomain-like_sf"/>
</dbReference>
<protein>
    <recommendedName>
        <fullName evidence="2">Transcriptional regulator, TetR family</fullName>
    </recommendedName>
</protein>
<dbReference type="STRING" id="366602.Caul_2669"/>
<reference evidence="1" key="1">
    <citation type="submission" date="2008-01" db="EMBL/GenBank/DDBJ databases">
        <title>Complete sequence of chromosome of Caulobacter sp. K31.</title>
        <authorList>
            <consortium name="US DOE Joint Genome Institute"/>
            <person name="Copeland A."/>
            <person name="Lucas S."/>
            <person name="Lapidus A."/>
            <person name="Barry K."/>
            <person name="Glavina del Rio T."/>
            <person name="Dalin E."/>
            <person name="Tice H."/>
            <person name="Pitluck S."/>
            <person name="Bruce D."/>
            <person name="Goodwin L."/>
            <person name="Thompson L.S."/>
            <person name="Brettin T."/>
            <person name="Detter J.C."/>
            <person name="Han C."/>
            <person name="Schmutz J."/>
            <person name="Larimer F."/>
            <person name="Land M."/>
            <person name="Hauser L."/>
            <person name="Kyrpides N."/>
            <person name="Kim E."/>
            <person name="Stephens C."/>
            <person name="Richardson P."/>
        </authorList>
    </citation>
    <scope>NUCLEOTIDE SEQUENCE [LARGE SCALE GENOMIC DNA]</scope>
    <source>
        <strain evidence="1">K31</strain>
    </source>
</reference>
<dbReference type="HOGENOM" id="CLU_097157_2_0_5"/>
<dbReference type="SUPFAM" id="SSF46689">
    <property type="entry name" value="Homeodomain-like"/>
    <property type="match status" value="1"/>
</dbReference>
<dbReference type="AlphaFoldDB" id="B0SY49"/>
<accession>B0SY49</accession>
<dbReference type="EMBL" id="CP000927">
    <property type="protein sequence ID" value="ABZ71796.1"/>
    <property type="molecule type" value="Genomic_DNA"/>
</dbReference>
<dbReference type="OrthoDB" id="8911656at2"/>
<proteinExistence type="predicted"/>
<dbReference type="KEGG" id="cak:Caul_2669"/>
<dbReference type="Gene3D" id="1.10.357.10">
    <property type="entry name" value="Tetracycline Repressor, domain 2"/>
    <property type="match status" value="1"/>
</dbReference>
<dbReference type="eggNOG" id="COG1309">
    <property type="taxonomic scope" value="Bacteria"/>
</dbReference>
<evidence type="ECO:0008006" key="2">
    <source>
        <dbReference type="Google" id="ProtNLM"/>
    </source>
</evidence>